<keyword evidence="1 5" id="KW-0678">Repressor</keyword>
<name>A0A8E2QZ00_9MOLU</name>
<dbReference type="GO" id="GO:0045892">
    <property type="term" value="P:negative regulation of DNA-templated transcription"/>
    <property type="evidence" value="ECO:0007669"/>
    <property type="project" value="UniProtKB-UniRule"/>
</dbReference>
<dbReference type="InterPro" id="IPR002571">
    <property type="entry name" value="HrcA"/>
</dbReference>
<dbReference type="InterPro" id="IPR023120">
    <property type="entry name" value="WHTH_transcript_rep_HrcA_IDD"/>
</dbReference>
<dbReference type="PANTHER" id="PTHR34824:SF1">
    <property type="entry name" value="HEAT-INDUCIBLE TRANSCRIPTION REPRESSOR HRCA"/>
    <property type="match status" value="1"/>
</dbReference>
<evidence type="ECO:0000256" key="2">
    <source>
        <dbReference type="ARBA" id="ARBA00023015"/>
    </source>
</evidence>
<protein>
    <recommendedName>
        <fullName evidence="5">Heat-inducible transcription repressor HrcA</fullName>
    </recommendedName>
</protein>
<dbReference type="Gene3D" id="1.10.10.10">
    <property type="entry name" value="Winged helix-like DNA-binding domain superfamily/Winged helix DNA-binding domain"/>
    <property type="match status" value="1"/>
</dbReference>
<organism evidence="7 8">
    <name type="scientific">Entomoplasma ellychniae</name>
    <dbReference type="NCBI Taxonomy" id="2114"/>
    <lineage>
        <taxon>Bacteria</taxon>
        <taxon>Bacillati</taxon>
        <taxon>Mycoplasmatota</taxon>
        <taxon>Mollicutes</taxon>
        <taxon>Entomoplasmatales</taxon>
        <taxon>Entomoplasmataceae</taxon>
        <taxon>Entomoplasma</taxon>
    </lineage>
</organism>
<evidence type="ECO:0000256" key="3">
    <source>
        <dbReference type="ARBA" id="ARBA00023016"/>
    </source>
</evidence>
<dbReference type="AlphaFoldDB" id="A0A8E2QZ00"/>
<dbReference type="PANTHER" id="PTHR34824">
    <property type="entry name" value="HEAT-INDUCIBLE TRANSCRIPTION REPRESSOR HRCA"/>
    <property type="match status" value="1"/>
</dbReference>
<dbReference type="InterPro" id="IPR036390">
    <property type="entry name" value="WH_DNA-bd_sf"/>
</dbReference>
<dbReference type="InterPro" id="IPR029016">
    <property type="entry name" value="GAF-like_dom_sf"/>
</dbReference>
<dbReference type="Proteomes" id="UP000239010">
    <property type="component" value="Unassembled WGS sequence"/>
</dbReference>
<feature type="domain" description="Heat-inducible transcription repressor HrcA C-terminal" evidence="6">
    <location>
        <begin position="104"/>
        <end position="323"/>
    </location>
</feature>
<dbReference type="SUPFAM" id="SSF46785">
    <property type="entry name" value="Winged helix' DNA-binding domain"/>
    <property type="match status" value="1"/>
</dbReference>
<dbReference type="Pfam" id="PF01628">
    <property type="entry name" value="HrcA"/>
    <property type="match status" value="1"/>
</dbReference>
<dbReference type="RefSeq" id="WP_104205612.1">
    <property type="nucleotide sequence ID" value="NZ_PHND01000001.1"/>
</dbReference>
<comment type="function">
    <text evidence="5">Negative regulator of class I heat shock genes (grpE-dnaK-dnaJ and groELS operons). Prevents heat-shock induction of these operons.</text>
</comment>
<proteinExistence type="inferred from homology"/>
<accession>A0A8E2QZ00</accession>
<evidence type="ECO:0000313" key="7">
    <source>
        <dbReference type="EMBL" id="PPE04465.1"/>
    </source>
</evidence>
<dbReference type="PIRSF" id="PIRSF005485">
    <property type="entry name" value="HrcA"/>
    <property type="match status" value="1"/>
</dbReference>
<keyword evidence="3 5" id="KW-0346">Stress response</keyword>
<dbReference type="Gene3D" id="3.30.450.40">
    <property type="match status" value="1"/>
</dbReference>
<gene>
    <name evidence="5 7" type="primary">hrcA</name>
    <name evidence="7" type="ORF">EELLY_v1c01400</name>
</gene>
<evidence type="ECO:0000256" key="4">
    <source>
        <dbReference type="ARBA" id="ARBA00023163"/>
    </source>
</evidence>
<dbReference type="Gene3D" id="3.30.390.60">
    <property type="entry name" value="Heat-inducible transcription repressor hrca homolog, domain 3"/>
    <property type="match status" value="1"/>
</dbReference>
<reference evidence="7 8" key="1">
    <citation type="submission" date="2017-11" db="EMBL/GenBank/DDBJ databases">
        <title>Genome sequence of Entomoplasma ellychniae ELCN-1 (ATCC 43707).</title>
        <authorList>
            <person name="Lo W.-S."/>
            <person name="Gasparich G.E."/>
            <person name="Kuo C.-H."/>
        </authorList>
    </citation>
    <scope>NUCLEOTIDE SEQUENCE [LARGE SCALE GENOMIC DNA]</scope>
    <source>
        <strain evidence="7 8">ELCN-1</strain>
    </source>
</reference>
<dbReference type="GO" id="GO:0003677">
    <property type="term" value="F:DNA binding"/>
    <property type="evidence" value="ECO:0007669"/>
    <property type="project" value="InterPro"/>
</dbReference>
<evidence type="ECO:0000256" key="5">
    <source>
        <dbReference type="HAMAP-Rule" id="MF_00081"/>
    </source>
</evidence>
<dbReference type="HAMAP" id="MF_00081">
    <property type="entry name" value="HrcA"/>
    <property type="match status" value="1"/>
</dbReference>
<keyword evidence="2 5" id="KW-0805">Transcription regulation</keyword>
<dbReference type="EMBL" id="PHND01000001">
    <property type="protein sequence ID" value="PPE04465.1"/>
    <property type="molecule type" value="Genomic_DNA"/>
</dbReference>
<evidence type="ECO:0000313" key="8">
    <source>
        <dbReference type="Proteomes" id="UP000239010"/>
    </source>
</evidence>
<sequence length="343" mass="38663">MLKQRQAEILKIIVSEYIKTNQPIGSKTIQELITISVSSATIRNESAALEETGFLEKEHTSSGRVPSTKGYRYYVDNLMTFDTEDKTLREKLKAIIYSRKSNIDEVLEEAAKIISEITKMSAVVVTNQNNQKLLAVKKMDLIPLSKTLALVTFVLSDGNIQTETFNLSNVSIDDLKIAIKIFSDCLIDTPLNEIENNIENLKEILAQSINNYEYILQTFIGTILEKQNAKKEIVGIKNMLENPEFNDTNKLKKVISLMEGMSSFDWFDANYSASQKQNIITTKIGEEISEELSDLTILETTFQTKQGSTTLSLVGPKRIDYSQANQLIKLFTEFINSKGEENG</sequence>
<comment type="similarity">
    <text evidence="5">Belongs to the HrcA family.</text>
</comment>
<keyword evidence="4 5" id="KW-0804">Transcription</keyword>
<evidence type="ECO:0000259" key="6">
    <source>
        <dbReference type="Pfam" id="PF01628"/>
    </source>
</evidence>
<evidence type="ECO:0000256" key="1">
    <source>
        <dbReference type="ARBA" id="ARBA00022491"/>
    </source>
</evidence>
<comment type="caution">
    <text evidence="7">The sequence shown here is derived from an EMBL/GenBank/DDBJ whole genome shotgun (WGS) entry which is preliminary data.</text>
</comment>
<keyword evidence="8" id="KW-1185">Reference proteome</keyword>
<dbReference type="InterPro" id="IPR036388">
    <property type="entry name" value="WH-like_DNA-bd_sf"/>
</dbReference>
<dbReference type="NCBIfam" id="TIGR00331">
    <property type="entry name" value="hrcA"/>
    <property type="match status" value="1"/>
</dbReference>
<dbReference type="SUPFAM" id="SSF55781">
    <property type="entry name" value="GAF domain-like"/>
    <property type="match status" value="1"/>
</dbReference>
<dbReference type="InterPro" id="IPR021153">
    <property type="entry name" value="HrcA_C"/>
</dbReference>